<dbReference type="AlphaFoldDB" id="A0A915IVX6"/>
<dbReference type="Proteomes" id="UP000887565">
    <property type="component" value="Unplaced"/>
</dbReference>
<name>A0A915IVX6_ROMCU</name>
<evidence type="ECO:0000313" key="1">
    <source>
        <dbReference type="Proteomes" id="UP000887565"/>
    </source>
</evidence>
<accession>A0A915IVX6</accession>
<organism evidence="1 2">
    <name type="scientific">Romanomermis culicivorax</name>
    <name type="common">Nematode worm</name>
    <dbReference type="NCBI Taxonomy" id="13658"/>
    <lineage>
        <taxon>Eukaryota</taxon>
        <taxon>Metazoa</taxon>
        <taxon>Ecdysozoa</taxon>
        <taxon>Nematoda</taxon>
        <taxon>Enoplea</taxon>
        <taxon>Dorylaimia</taxon>
        <taxon>Mermithida</taxon>
        <taxon>Mermithoidea</taxon>
        <taxon>Mermithidae</taxon>
        <taxon>Romanomermis</taxon>
    </lineage>
</organism>
<proteinExistence type="predicted"/>
<sequence>MQGKMVPTVLYRTTLKKEDKESANIRAIWLKLCSFYARCLAYRRQQTALEKPEPLESRAAQRLKIDFKMRYIDKILFMAHRISSKLN</sequence>
<protein>
    <submittedName>
        <fullName evidence="2">Uncharacterized protein</fullName>
    </submittedName>
</protein>
<reference evidence="2" key="1">
    <citation type="submission" date="2022-11" db="UniProtKB">
        <authorList>
            <consortium name="WormBaseParasite"/>
        </authorList>
    </citation>
    <scope>IDENTIFICATION</scope>
</reference>
<keyword evidence="1" id="KW-1185">Reference proteome</keyword>
<dbReference type="WBParaSite" id="nRc.2.0.1.t18233-RA">
    <property type="protein sequence ID" value="nRc.2.0.1.t18233-RA"/>
    <property type="gene ID" value="nRc.2.0.1.g18233"/>
</dbReference>
<evidence type="ECO:0000313" key="2">
    <source>
        <dbReference type="WBParaSite" id="nRc.2.0.1.t18233-RA"/>
    </source>
</evidence>